<evidence type="ECO:0000259" key="10">
    <source>
        <dbReference type="PROSITE" id="PS50089"/>
    </source>
</evidence>
<dbReference type="Proteomes" id="UP000515123">
    <property type="component" value="Linkage group 3"/>
</dbReference>
<keyword evidence="6 9" id="KW-1133">Transmembrane helix</keyword>
<keyword evidence="2 9" id="KW-0812">Transmembrane</keyword>
<dbReference type="PROSITE" id="PS50089">
    <property type="entry name" value="ZF_RING_2"/>
    <property type="match status" value="1"/>
</dbReference>
<dbReference type="Pfam" id="PF13639">
    <property type="entry name" value="zf-RING_2"/>
    <property type="match status" value="1"/>
</dbReference>
<evidence type="ECO:0000256" key="5">
    <source>
        <dbReference type="ARBA" id="ARBA00022833"/>
    </source>
</evidence>
<evidence type="ECO:0000256" key="9">
    <source>
        <dbReference type="SAM" id="Phobius"/>
    </source>
</evidence>
<keyword evidence="11" id="KW-1185">Reference proteome</keyword>
<dbReference type="PANTHER" id="PTHR47168:SF1">
    <property type="entry name" value="OS02G0798600 PROTEIN"/>
    <property type="match status" value="1"/>
</dbReference>
<dbReference type="SUPFAM" id="SSF57850">
    <property type="entry name" value="RING/U-box"/>
    <property type="match status" value="1"/>
</dbReference>
<keyword evidence="7 9" id="KW-0472">Membrane</keyword>
<keyword evidence="5" id="KW-0862">Zinc</keyword>
<comment type="subcellular location">
    <subcellularLocation>
        <location evidence="1">Membrane</location>
        <topology evidence="1">Single-pass membrane protein</topology>
    </subcellularLocation>
</comment>
<dbReference type="OrthoDB" id="8062037at2759"/>
<reference evidence="12" key="2">
    <citation type="submission" date="2025-08" db="UniProtKB">
        <authorList>
            <consortium name="RefSeq"/>
        </authorList>
    </citation>
    <scope>IDENTIFICATION</scope>
    <source>
        <tissue evidence="12">Leaf</tissue>
    </source>
</reference>
<dbReference type="RefSeq" id="XP_020084639.1">
    <property type="nucleotide sequence ID" value="XM_020229050.1"/>
</dbReference>
<dbReference type="CDD" id="cd16454">
    <property type="entry name" value="RING-H2_PA-TM-RING"/>
    <property type="match status" value="1"/>
</dbReference>
<dbReference type="PANTHER" id="PTHR47168">
    <property type="entry name" value="RING ZINC FINGER DOMAIN SUPERFAMILY PROTEIN-RELATED"/>
    <property type="match status" value="1"/>
</dbReference>
<feature type="transmembrane region" description="Helical" evidence="9">
    <location>
        <begin position="29"/>
        <end position="50"/>
    </location>
</feature>
<gene>
    <name evidence="12" type="primary">LOC109707630</name>
</gene>
<feature type="domain" description="RING-type" evidence="10">
    <location>
        <begin position="94"/>
        <end position="136"/>
    </location>
</feature>
<dbReference type="GeneID" id="109707630"/>
<proteinExistence type="predicted"/>
<evidence type="ECO:0000256" key="3">
    <source>
        <dbReference type="ARBA" id="ARBA00022723"/>
    </source>
</evidence>
<evidence type="ECO:0000256" key="4">
    <source>
        <dbReference type="ARBA" id="ARBA00022771"/>
    </source>
</evidence>
<evidence type="ECO:0000313" key="12">
    <source>
        <dbReference type="RefSeq" id="XP_020084639.1"/>
    </source>
</evidence>
<protein>
    <submittedName>
        <fullName evidence="12">Receptor homology region, transmembrane domain- and RING domain-containing protein 1-like</fullName>
    </submittedName>
</protein>
<accession>A0A6P5EMD7</accession>
<dbReference type="SMART" id="SM00184">
    <property type="entry name" value="RING"/>
    <property type="match status" value="1"/>
</dbReference>
<dbReference type="InterPro" id="IPR013083">
    <property type="entry name" value="Znf_RING/FYVE/PHD"/>
</dbReference>
<dbReference type="Gene3D" id="3.30.40.10">
    <property type="entry name" value="Zinc/RING finger domain, C3HC4 (zinc finger)"/>
    <property type="match status" value="1"/>
</dbReference>
<dbReference type="Gramene" id="Aco019986.1.mrna1">
    <property type="protein sequence ID" value="Aco019986.1.mrna1"/>
    <property type="gene ID" value="Aco019986.1.path1"/>
</dbReference>
<dbReference type="FunFam" id="3.30.40.10:FF:000388">
    <property type="entry name" value="Putative RING zinc finger domain superfamily protein"/>
    <property type="match status" value="1"/>
</dbReference>
<evidence type="ECO:0000256" key="2">
    <source>
        <dbReference type="ARBA" id="ARBA00022692"/>
    </source>
</evidence>
<dbReference type="GO" id="GO:0016020">
    <property type="term" value="C:membrane"/>
    <property type="evidence" value="ECO:0007669"/>
    <property type="project" value="UniProtKB-SubCell"/>
</dbReference>
<keyword evidence="3" id="KW-0479">Metal-binding</keyword>
<dbReference type="InterPro" id="IPR051653">
    <property type="entry name" value="E3_ligase_sorting_rcpt"/>
</dbReference>
<evidence type="ECO:0000256" key="1">
    <source>
        <dbReference type="ARBA" id="ARBA00004167"/>
    </source>
</evidence>
<dbReference type="GO" id="GO:0008270">
    <property type="term" value="F:zinc ion binding"/>
    <property type="evidence" value="ECO:0007669"/>
    <property type="project" value="UniProtKB-KW"/>
</dbReference>
<sequence>MESVNKLDPLEYCQCCILAHQMDETVGTVLVISLVYLVVIISVIATILFARNCWLLRHGVHIRPPNMKRQAVDVLPCFTFKSAYLNGKRIEETCAICLEDYRDEEMLRILPCLHEFHLACVDSWLTKWGTFCPVCKHEVSSEG</sequence>
<keyword evidence="4 8" id="KW-0863">Zinc-finger</keyword>
<evidence type="ECO:0000256" key="6">
    <source>
        <dbReference type="ARBA" id="ARBA00022989"/>
    </source>
</evidence>
<evidence type="ECO:0000313" key="11">
    <source>
        <dbReference type="Proteomes" id="UP000515123"/>
    </source>
</evidence>
<organism evidence="11 12">
    <name type="scientific">Ananas comosus</name>
    <name type="common">Pineapple</name>
    <name type="synonym">Ananas ananas</name>
    <dbReference type="NCBI Taxonomy" id="4615"/>
    <lineage>
        <taxon>Eukaryota</taxon>
        <taxon>Viridiplantae</taxon>
        <taxon>Streptophyta</taxon>
        <taxon>Embryophyta</taxon>
        <taxon>Tracheophyta</taxon>
        <taxon>Spermatophyta</taxon>
        <taxon>Magnoliopsida</taxon>
        <taxon>Liliopsida</taxon>
        <taxon>Poales</taxon>
        <taxon>Bromeliaceae</taxon>
        <taxon>Bromelioideae</taxon>
        <taxon>Ananas</taxon>
    </lineage>
</organism>
<evidence type="ECO:0000256" key="8">
    <source>
        <dbReference type="PROSITE-ProRule" id="PRU00175"/>
    </source>
</evidence>
<name>A0A6P5EMD7_ANACO</name>
<dbReference type="InterPro" id="IPR001841">
    <property type="entry name" value="Znf_RING"/>
</dbReference>
<dbReference type="AlphaFoldDB" id="A0A6P5EMD7"/>
<reference evidence="11" key="1">
    <citation type="journal article" date="2015" name="Nat. Genet.">
        <title>The pineapple genome and the evolution of CAM photosynthesis.</title>
        <authorList>
            <person name="Ming R."/>
            <person name="VanBuren R."/>
            <person name="Wai C.M."/>
            <person name="Tang H."/>
            <person name="Schatz M.C."/>
            <person name="Bowers J.E."/>
            <person name="Lyons E."/>
            <person name="Wang M.L."/>
            <person name="Chen J."/>
            <person name="Biggers E."/>
            <person name="Zhang J."/>
            <person name="Huang L."/>
            <person name="Zhang L."/>
            <person name="Miao W."/>
            <person name="Zhang J."/>
            <person name="Ye Z."/>
            <person name="Miao C."/>
            <person name="Lin Z."/>
            <person name="Wang H."/>
            <person name="Zhou H."/>
            <person name="Yim W.C."/>
            <person name="Priest H.D."/>
            <person name="Zheng C."/>
            <person name="Woodhouse M."/>
            <person name="Edger P.P."/>
            <person name="Guyot R."/>
            <person name="Guo H.B."/>
            <person name="Guo H."/>
            <person name="Zheng G."/>
            <person name="Singh R."/>
            <person name="Sharma A."/>
            <person name="Min X."/>
            <person name="Zheng Y."/>
            <person name="Lee H."/>
            <person name="Gurtowski J."/>
            <person name="Sedlazeck F.J."/>
            <person name="Harkess A."/>
            <person name="McKain M.R."/>
            <person name="Liao Z."/>
            <person name="Fang J."/>
            <person name="Liu J."/>
            <person name="Zhang X."/>
            <person name="Zhang Q."/>
            <person name="Hu W."/>
            <person name="Qin Y."/>
            <person name="Wang K."/>
            <person name="Chen L.Y."/>
            <person name="Shirley N."/>
            <person name="Lin Y.R."/>
            <person name="Liu L.Y."/>
            <person name="Hernandez A.G."/>
            <person name="Wright C.L."/>
            <person name="Bulone V."/>
            <person name="Tuskan G.A."/>
            <person name="Heath K."/>
            <person name="Zee F."/>
            <person name="Moore P.H."/>
            <person name="Sunkar R."/>
            <person name="Leebens-Mack J.H."/>
            <person name="Mockler T."/>
            <person name="Bennetzen J.L."/>
            <person name="Freeling M."/>
            <person name="Sankoff D."/>
            <person name="Paterson A.H."/>
            <person name="Zhu X."/>
            <person name="Yang X."/>
            <person name="Smith J.A."/>
            <person name="Cushman J.C."/>
            <person name="Paull R.E."/>
            <person name="Yu Q."/>
        </authorList>
    </citation>
    <scope>NUCLEOTIDE SEQUENCE [LARGE SCALE GENOMIC DNA]</scope>
    <source>
        <strain evidence="11">cv. F153</strain>
    </source>
</reference>
<evidence type="ECO:0000256" key="7">
    <source>
        <dbReference type="ARBA" id="ARBA00023136"/>
    </source>
</evidence>